<accession>A0ABQ7CZB6</accession>
<organism evidence="2 3">
    <name type="scientific">Brassica cretica</name>
    <name type="common">Mustard</name>
    <dbReference type="NCBI Taxonomy" id="69181"/>
    <lineage>
        <taxon>Eukaryota</taxon>
        <taxon>Viridiplantae</taxon>
        <taxon>Streptophyta</taxon>
        <taxon>Embryophyta</taxon>
        <taxon>Tracheophyta</taxon>
        <taxon>Spermatophyta</taxon>
        <taxon>Magnoliopsida</taxon>
        <taxon>eudicotyledons</taxon>
        <taxon>Gunneridae</taxon>
        <taxon>Pentapetalae</taxon>
        <taxon>rosids</taxon>
        <taxon>malvids</taxon>
        <taxon>Brassicales</taxon>
        <taxon>Brassicaceae</taxon>
        <taxon>Brassiceae</taxon>
        <taxon>Brassica</taxon>
    </lineage>
</organism>
<dbReference type="Proteomes" id="UP000266723">
    <property type="component" value="Unassembled WGS sequence"/>
</dbReference>
<evidence type="ECO:0000313" key="2">
    <source>
        <dbReference type="EMBL" id="KAF3563974.1"/>
    </source>
</evidence>
<gene>
    <name evidence="2" type="ORF">DY000_02012974</name>
</gene>
<evidence type="ECO:0000256" key="1">
    <source>
        <dbReference type="SAM" id="MobiDB-lite"/>
    </source>
</evidence>
<dbReference type="EMBL" id="QGKV02000759">
    <property type="protein sequence ID" value="KAF3563974.1"/>
    <property type="molecule type" value="Genomic_DNA"/>
</dbReference>
<proteinExistence type="predicted"/>
<feature type="region of interest" description="Disordered" evidence="1">
    <location>
        <begin position="77"/>
        <end position="97"/>
    </location>
</feature>
<evidence type="ECO:0000313" key="3">
    <source>
        <dbReference type="Proteomes" id="UP000266723"/>
    </source>
</evidence>
<keyword evidence="3" id="KW-1185">Reference proteome</keyword>
<feature type="compositionally biased region" description="Basic and acidic residues" evidence="1">
    <location>
        <begin position="148"/>
        <end position="162"/>
    </location>
</feature>
<name>A0ABQ7CZB6_BRACR</name>
<reference evidence="2 3" key="1">
    <citation type="journal article" date="2020" name="BMC Genomics">
        <title>Intraspecific diversification of the crop wild relative Brassica cretica Lam. using demographic model selection.</title>
        <authorList>
            <person name="Kioukis A."/>
            <person name="Michalopoulou V.A."/>
            <person name="Briers L."/>
            <person name="Pirintsos S."/>
            <person name="Studholme D.J."/>
            <person name="Pavlidis P."/>
            <person name="Sarris P.F."/>
        </authorList>
    </citation>
    <scope>NUCLEOTIDE SEQUENCE [LARGE SCALE GENOMIC DNA]</scope>
    <source>
        <strain evidence="3">cv. PFS-1207/04</strain>
    </source>
</reference>
<sequence>MHLVGHASCWYTFGGGNEGRKKITEFNCFEQAISSSPSPIRVRSIIKLSSLANQSPESILSRTIPNLAELLRVSDDPDRSVQAAANNTERPAGASRRTLSPFFEDTKQGAGATLRCGVTNPLQTGAGSGSEVINPRAIWSNEAGSRSDLSERGESPALEAERPGGATSSTRAQYEEMKQRAGATSRSEVRHPFWKPSDLVERLHQPASVSLLLIENLCFIWAFQVVD</sequence>
<comment type="caution">
    <text evidence="2">The sequence shown here is derived from an EMBL/GenBank/DDBJ whole genome shotgun (WGS) entry which is preliminary data.</text>
</comment>
<protein>
    <submittedName>
        <fullName evidence="2">Uncharacterized protein</fullName>
    </submittedName>
</protein>
<feature type="region of interest" description="Disordered" evidence="1">
    <location>
        <begin position="143"/>
        <end position="172"/>
    </location>
</feature>